<gene>
    <name evidence="2" type="ORF">RN51_00992</name>
</gene>
<dbReference type="RefSeq" id="WP_045262927.1">
    <property type="nucleotide sequence ID" value="NZ_JYIV01000019.1"/>
</dbReference>
<evidence type="ECO:0000313" key="2">
    <source>
        <dbReference type="EMBL" id="KJL24842.1"/>
    </source>
</evidence>
<sequence>MILSFLFFMLLFIGGILLMGISFGLPAFQAIAFCGGLLLVTLAMAFLLRQGGSATRRSNNWSGNATE</sequence>
<keyword evidence="1" id="KW-0472">Membrane</keyword>
<reference evidence="2 3" key="1">
    <citation type="submission" date="2015-02" db="EMBL/GenBank/DDBJ databases">
        <title>Draft genome sequences of ten Microbacterium spp. with emphasis on heavy metal contaminated environments.</title>
        <authorList>
            <person name="Corretto E."/>
        </authorList>
    </citation>
    <scope>NUCLEOTIDE SEQUENCE [LARGE SCALE GENOMIC DNA]</scope>
    <source>
        <strain evidence="2 3">BEL163</strain>
    </source>
</reference>
<protein>
    <submittedName>
        <fullName evidence="2">Uncharacterized protein</fullName>
    </submittedName>
</protein>
<feature type="transmembrane region" description="Helical" evidence="1">
    <location>
        <begin position="5"/>
        <end position="24"/>
    </location>
</feature>
<name>A0A0F0KVA9_9MICO</name>
<accession>A0A0F0KVA9</accession>
<proteinExistence type="predicted"/>
<keyword evidence="1" id="KW-0812">Transmembrane</keyword>
<keyword evidence="1" id="KW-1133">Transmembrane helix</keyword>
<evidence type="ECO:0000313" key="3">
    <source>
        <dbReference type="Proteomes" id="UP000033725"/>
    </source>
</evidence>
<feature type="transmembrane region" description="Helical" evidence="1">
    <location>
        <begin position="30"/>
        <end position="48"/>
    </location>
</feature>
<dbReference type="EMBL" id="JYIV01000019">
    <property type="protein sequence ID" value="KJL24842.1"/>
    <property type="molecule type" value="Genomic_DNA"/>
</dbReference>
<dbReference type="Proteomes" id="UP000033725">
    <property type="component" value="Unassembled WGS sequence"/>
</dbReference>
<evidence type="ECO:0000256" key="1">
    <source>
        <dbReference type="SAM" id="Phobius"/>
    </source>
</evidence>
<dbReference type="AlphaFoldDB" id="A0A0F0KVA9"/>
<organism evidence="2 3">
    <name type="scientific">Microbacterium oxydans</name>
    <dbReference type="NCBI Taxonomy" id="82380"/>
    <lineage>
        <taxon>Bacteria</taxon>
        <taxon>Bacillati</taxon>
        <taxon>Actinomycetota</taxon>
        <taxon>Actinomycetes</taxon>
        <taxon>Micrococcales</taxon>
        <taxon>Microbacteriaceae</taxon>
        <taxon>Microbacterium</taxon>
    </lineage>
</organism>
<dbReference type="PATRIC" id="fig|82380.10.peg.995"/>
<comment type="caution">
    <text evidence="2">The sequence shown here is derived from an EMBL/GenBank/DDBJ whole genome shotgun (WGS) entry which is preliminary data.</text>
</comment>